<keyword evidence="2" id="KW-1185">Reference proteome</keyword>
<dbReference type="EMBL" id="CAJVPU010010962">
    <property type="protein sequence ID" value="CAG8610247.1"/>
    <property type="molecule type" value="Genomic_DNA"/>
</dbReference>
<reference evidence="1" key="1">
    <citation type="submission" date="2021-06" db="EMBL/GenBank/DDBJ databases">
        <authorList>
            <person name="Kallberg Y."/>
            <person name="Tangrot J."/>
            <person name="Rosling A."/>
        </authorList>
    </citation>
    <scope>NUCLEOTIDE SEQUENCE</scope>
    <source>
        <strain evidence="1">IL203A</strain>
    </source>
</reference>
<dbReference type="Proteomes" id="UP000789702">
    <property type="component" value="Unassembled WGS sequence"/>
</dbReference>
<evidence type="ECO:0000313" key="1">
    <source>
        <dbReference type="EMBL" id="CAG8610247.1"/>
    </source>
</evidence>
<evidence type="ECO:0000313" key="2">
    <source>
        <dbReference type="Proteomes" id="UP000789702"/>
    </source>
</evidence>
<proteinExistence type="predicted"/>
<protein>
    <submittedName>
        <fullName evidence="1">1758_t:CDS:1</fullName>
    </submittedName>
</protein>
<comment type="caution">
    <text evidence="1">The sequence shown here is derived from an EMBL/GenBank/DDBJ whole genome shotgun (WGS) entry which is preliminary data.</text>
</comment>
<sequence length="315" mass="34920">MEEANIMISREGEAVKAIKDIFSGTVGGIAQVLVGQPFDTIKVRLQTQPEPKPGQPPLYSNMLDCVRKTSKEGFSAFYKGTLTPLVGIGACVSIQFAVVGYMKRYFGEKNKNSFLTNPQLYISGATAGLVNSVISGPVEHIRTRLQVQVTPTKASASTQTQLYSGPIDCIKKIYSSYGIRGIYKGQVITMIREFQGFGGYFFVYEYLLQRAMIEENKKREQVAKWKLLLFGAAAGFGMWIPVYPIDAVKSKLQTDGFTPQTRQYKSTIDCFVKVYRNEGVKGFFKGFGACMLRAAPVNASTFVAYELAMRAIDKL</sequence>
<gene>
    <name evidence="1" type="ORF">DHETER_LOCUS7604</name>
</gene>
<accession>A0ACA9MT59</accession>
<organism evidence="1 2">
    <name type="scientific">Dentiscutata heterogama</name>
    <dbReference type="NCBI Taxonomy" id="1316150"/>
    <lineage>
        <taxon>Eukaryota</taxon>
        <taxon>Fungi</taxon>
        <taxon>Fungi incertae sedis</taxon>
        <taxon>Mucoromycota</taxon>
        <taxon>Glomeromycotina</taxon>
        <taxon>Glomeromycetes</taxon>
        <taxon>Diversisporales</taxon>
        <taxon>Gigasporaceae</taxon>
        <taxon>Dentiscutata</taxon>
    </lineage>
</organism>
<name>A0ACA9MT59_9GLOM</name>